<dbReference type="Proteomes" id="UP000620874">
    <property type="component" value="Unassembled WGS sequence"/>
</dbReference>
<reference evidence="1 2" key="1">
    <citation type="submission" date="2020-08" db="EMBL/GenBank/DDBJ databases">
        <title>A Genomic Blueprint of the Chicken Gut Microbiome.</title>
        <authorList>
            <person name="Gilroy R."/>
            <person name="Ravi A."/>
            <person name="Getino M."/>
            <person name="Pursley I."/>
            <person name="Horton D.L."/>
            <person name="Alikhan N.-F."/>
            <person name="Baker D."/>
            <person name="Gharbi K."/>
            <person name="Hall N."/>
            <person name="Watson M."/>
            <person name="Adriaenssens E.M."/>
            <person name="Foster-Nyarko E."/>
            <person name="Jarju S."/>
            <person name="Secka A."/>
            <person name="Antonio M."/>
            <person name="Oren A."/>
            <person name="Chaudhuri R."/>
            <person name="La Ragione R.M."/>
            <person name="Hildebrand F."/>
            <person name="Pallen M.J."/>
        </authorList>
    </citation>
    <scope>NUCLEOTIDE SEQUENCE [LARGE SCALE GENOMIC DNA]</scope>
    <source>
        <strain evidence="1 2">Sa1CVN1</strain>
    </source>
</reference>
<organism evidence="1 2">
    <name type="scientific">Phocaeicola intestinalis</name>
    <dbReference type="NCBI Taxonomy" id="2762212"/>
    <lineage>
        <taxon>Bacteria</taxon>
        <taxon>Pseudomonadati</taxon>
        <taxon>Bacteroidota</taxon>
        <taxon>Bacteroidia</taxon>
        <taxon>Bacteroidales</taxon>
        <taxon>Bacteroidaceae</taxon>
        <taxon>Phocaeicola</taxon>
    </lineage>
</organism>
<keyword evidence="2" id="KW-1185">Reference proteome</keyword>
<name>A0ABR8YB69_9BACT</name>
<dbReference type="EMBL" id="JACSPP010000052">
    <property type="protein sequence ID" value="MBD8041459.1"/>
    <property type="molecule type" value="Genomic_DNA"/>
</dbReference>
<proteinExistence type="predicted"/>
<protein>
    <submittedName>
        <fullName evidence="1">Uncharacterized protein</fullName>
    </submittedName>
</protein>
<accession>A0ABR8YB69</accession>
<sequence length="117" mass="14249">MDKINIPKSYSGSYNWYYEQDTLRFAFNKIEFSFIAIAKHWKHVNSEGWEIYENQYHLHCTITFEKKHDELKEIADICLRLRYTNMWRDADIEEFMSNYANITVSSSYEEEVMIDCY</sequence>
<gene>
    <name evidence="1" type="ORF">H9625_13620</name>
</gene>
<comment type="caution">
    <text evidence="1">The sequence shown here is derived from an EMBL/GenBank/DDBJ whole genome shotgun (WGS) entry which is preliminary data.</text>
</comment>
<evidence type="ECO:0000313" key="2">
    <source>
        <dbReference type="Proteomes" id="UP000620874"/>
    </source>
</evidence>
<evidence type="ECO:0000313" key="1">
    <source>
        <dbReference type="EMBL" id="MBD8041459.1"/>
    </source>
</evidence>
<dbReference type="RefSeq" id="WP_191764855.1">
    <property type="nucleotide sequence ID" value="NZ_JACSPP010000052.1"/>
</dbReference>